<feature type="region of interest" description="Disordered" evidence="1">
    <location>
        <begin position="180"/>
        <end position="202"/>
    </location>
</feature>
<dbReference type="Proteomes" id="UP000271098">
    <property type="component" value="Unassembled WGS sequence"/>
</dbReference>
<sequence length="236" mass="26766">MIVGAIKFQLILFFAIAIPSAFSLVWLTPYATYGFDAELLMWEYDSPDFMPSYDRLTTLATSILATLCYVLVLIFVLRKSWSSRSKVSDNSRRRDTLLTLQVVINGGYTVCVSTYFMFLRPYYVPYTVIFNALDIVLCVLWNGKSPIMHLIFNGYIRTKFLENIQNQKVVSLVPDVTSCSQHKTPKSSSFVRTPANDLSPRRTKVASSSSLGCSRDGHLFKQTFLVTAKSFISINR</sequence>
<dbReference type="OrthoDB" id="5849812at2759"/>
<feature type="transmembrane region" description="Helical" evidence="2">
    <location>
        <begin position="97"/>
        <end position="117"/>
    </location>
</feature>
<evidence type="ECO:0000313" key="5">
    <source>
        <dbReference type="WBParaSite" id="GPUH_0001119901-mRNA-1"/>
    </source>
</evidence>
<evidence type="ECO:0000256" key="2">
    <source>
        <dbReference type="SAM" id="Phobius"/>
    </source>
</evidence>
<reference evidence="5" key="1">
    <citation type="submission" date="2016-06" db="UniProtKB">
        <authorList>
            <consortium name="WormBaseParasite"/>
        </authorList>
    </citation>
    <scope>IDENTIFICATION</scope>
</reference>
<feature type="transmembrane region" description="Helical" evidence="2">
    <location>
        <begin position="55"/>
        <end position="77"/>
    </location>
</feature>
<organism evidence="5">
    <name type="scientific">Gongylonema pulchrum</name>
    <dbReference type="NCBI Taxonomy" id="637853"/>
    <lineage>
        <taxon>Eukaryota</taxon>
        <taxon>Metazoa</taxon>
        <taxon>Ecdysozoa</taxon>
        <taxon>Nematoda</taxon>
        <taxon>Chromadorea</taxon>
        <taxon>Rhabditida</taxon>
        <taxon>Spirurina</taxon>
        <taxon>Spiruromorpha</taxon>
        <taxon>Spiruroidea</taxon>
        <taxon>Gongylonematidae</taxon>
        <taxon>Gongylonema</taxon>
    </lineage>
</organism>
<dbReference type="SUPFAM" id="SSF81321">
    <property type="entry name" value="Family A G protein-coupled receptor-like"/>
    <property type="match status" value="1"/>
</dbReference>
<dbReference type="EMBL" id="UYRT01078403">
    <property type="protein sequence ID" value="VDN18449.1"/>
    <property type="molecule type" value="Genomic_DNA"/>
</dbReference>
<keyword evidence="2" id="KW-1133">Transmembrane helix</keyword>
<dbReference type="AlphaFoldDB" id="A0A183DR45"/>
<keyword evidence="2" id="KW-0812">Transmembrane</keyword>
<dbReference type="InterPro" id="IPR019426">
    <property type="entry name" value="7TM_GPCR_serpentine_rcpt_Srv"/>
</dbReference>
<feature type="transmembrane region" description="Helical" evidence="2">
    <location>
        <begin position="123"/>
        <end position="141"/>
    </location>
</feature>
<evidence type="ECO:0000313" key="4">
    <source>
        <dbReference type="Proteomes" id="UP000271098"/>
    </source>
</evidence>
<dbReference type="WBParaSite" id="GPUH_0001119901-mRNA-1">
    <property type="protein sequence ID" value="GPUH_0001119901-mRNA-1"/>
    <property type="gene ID" value="GPUH_0001119901"/>
</dbReference>
<reference evidence="3 4" key="2">
    <citation type="submission" date="2018-11" db="EMBL/GenBank/DDBJ databases">
        <authorList>
            <consortium name="Pathogen Informatics"/>
        </authorList>
    </citation>
    <scope>NUCLEOTIDE SEQUENCE [LARGE SCALE GENOMIC DNA]</scope>
</reference>
<evidence type="ECO:0000313" key="3">
    <source>
        <dbReference type="EMBL" id="VDN18449.1"/>
    </source>
</evidence>
<protein>
    <submittedName>
        <fullName evidence="5">7TM_GPCR_Srx domain-containing protein</fullName>
    </submittedName>
</protein>
<gene>
    <name evidence="3" type="ORF">GPUH_LOCUS11186</name>
</gene>
<keyword evidence="4" id="KW-1185">Reference proteome</keyword>
<dbReference type="Pfam" id="PF10323">
    <property type="entry name" value="7TM_GPCR_Srv"/>
    <property type="match status" value="1"/>
</dbReference>
<name>A0A183DR45_9BILA</name>
<evidence type="ECO:0000256" key="1">
    <source>
        <dbReference type="SAM" id="MobiDB-lite"/>
    </source>
</evidence>
<accession>A0A183DR45</accession>
<proteinExistence type="predicted"/>
<feature type="compositionally biased region" description="Polar residues" evidence="1">
    <location>
        <begin position="180"/>
        <end position="191"/>
    </location>
</feature>
<keyword evidence="2" id="KW-0472">Membrane</keyword>
<feature type="transmembrane region" description="Helical" evidence="2">
    <location>
        <begin position="12"/>
        <end position="35"/>
    </location>
</feature>